<dbReference type="Pfam" id="PF23562">
    <property type="entry name" value="AMP-binding_C_3"/>
    <property type="match status" value="1"/>
</dbReference>
<dbReference type="OrthoDB" id="3633556at2759"/>
<evidence type="ECO:0000256" key="5">
    <source>
        <dbReference type="SAM" id="MobiDB-lite"/>
    </source>
</evidence>
<dbReference type="InterPro" id="IPR020845">
    <property type="entry name" value="AMP-binding_CS"/>
</dbReference>
<dbReference type="Proteomes" id="UP000192578">
    <property type="component" value="Unassembled WGS sequence"/>
</dbReference>
<evidence type="ECO:0000256" key="4">
    <source>
        <dbReference type="ARBA" id="ARBA00026121"/>
    </source>
</evidence>
<dbReference type="Gene3D" id="3.40.50.12780">
    <property type="entry name" value="N-terminal domain of ligase-like"/>
    <property type="match status" value="2"/>
</dbReference>
<keyword evidence="2" id="KW-0276">Fatty acid metabolism</keyword>
<accession>A0A1W0X5N2</accession>
<dbReference type="GO" id="GO:0016020">
    <property type="term" value="C:membrane"/>
    <property type="evidence" value="ECO:0007669"/>
    <property type="project" value="TreeGrafter"/>
</dbReference>
<evidence type="ECO:0000256" key="2">
    <source>
        <dbReference type="ARBA" id="ARBA00022832"/>
    </source>
</evidence>
<feature type="region of interest" description="Disordered" evidence="5">
    <location>
        <begin position="16"/>
        <end position="43"/>
    </location>
</feature>
<evidence type="ECO:0000313" key="7">
    <source>
        <dbReference type="EMBL" id="OQV22651.1"/>
    </source>
</evidence>
<organism evidence="7 8">
    <name type="scientific">Hypsibius exemplaris</name>
    <name type="common">Freshwater tardigrade</name>
    <dbReference type="NCBI Taxonomy" id="2072580"/>
    <lineage>
        <taxon>Eukaryota</taxon>
        <taxon>Metazoa</taxon>
        <taxon>Ecdysozoa</taxon>
        <taxon>Tardigrada</taxon>
        <taxon>Eutardigrada</taxon>
        <taxon>Parachela</taxon>
        <taxon>Hypsibioidea</taxon>
        <taxon>Hypsibiidae</taxon>
        <taxon>Hypsibius</taxon>
    </lineage>
</organism>
<dbReference type="SUPFAM" id="SSF56801">
    <property type="entry name" value="Acetyl-CoA synthetase-like"/>
    <property type="match status" value="1"/>
</dbReference>
<keyword evidence="1 7" id="KW-0436">Ligase</keyword>
<evidence type="ECO:0000259" key="6">
    <source>
        <dbReference type="Pfam" id="PF00501"/>
    </source>
</evidence>
<comment type="caution">
    <text evidence="7">The sequence shown here is derived from an EMBL/GenBank/DDBJ whole genome shotgun (WGS) entry which is preliminary data.</text>
</comment>
<dbReference type="GO" id="GO:0005783">
    <property type="term" value="C:endoplasmic reticulum"/>
    <property type="evidence" value="ECO:0007669"/>
    <property type="project" value="TreeGrafter"/>
</dbReference>
<dbReference type="EC" id="6.2.1.3" evidence="4"/>
<dbReference type="InterPro" id="IPR000873">
    <property type="entry name" value="AMP-dep_synth/lig_dom"/>
</dbReference>
<dbReference type="PROSITE" id="PS00455">
    <property type="entry name" value="AMP_BINDING"/>
    <property type="match status" value="1"/>
</dbReference>
<feature type="compositionally biased region" description="Polar residues" evidence="5">
    <location>
        <begin position="33"/>
        <end position="43"/>
    </location>
</feature>
<evidence type="ECO:0000313" key="8">
    <source>
        <dbReference type="Proteomes" id="UP000192578"/>
    </source>
</evidence>
<protein>
    <recommendedName>
        <fullName evidence="4">long-chain-fatty-acid--CoA ligase</fullName>
        <ecNumber evidence="4">6.2.1.3</ecNumber>
    </recommendedName>
</protein>
<gene>
    <name evidence="7" type="ORF">BV898_03476</name>
</gene>
<dbReference type="Pfam" id="PF00501">
    <property type="entry name" value="AMP-binding"/>
    <property type="match status" value="1"/>
</dbReference>
<dbReference type="AlphaFoldDB" id="A0A1W0X5N2"/>
<sequence length="736" mass="80785">MTIDKISDEAATDYQLSRIPGNASPKMELYNDQMGSTDSSPTSSINGSAFVYQKPSFVAATNGHVKTANGGTNGYKVNQGPDAVADAEDIWTTDPGTAVRLRLGRDPETDGMKPESLPTWFKRTVNNFAHLPALKVKRGGVWKTWTYLDYFNDVRTAAKAFIHLGLEPFHAVGIIGFNSPEWFISDIAAIYAGGLAVGIYSTNSPEATQYNAYDSRANILVVDDDKQLQKVLKIRHELPHLRAIIQYSGKPSKGVEDNVYSWAEFMALAKLVPDSVLDERHRRMSPNKCCTIIYTSGTTGNPKGAMLSHDNLIWTSKSAMRTAELNHNPIKSQVVFVSYLPLSHVAAQMTDLYLPISCGGVVWFAEPDALKGTLVNTLREARPTFLCGVPRVWEKIAEKMQGMTKHMNPVKLWINTKAQGVGLKSSQNQNGSTPFGFSLINAVVFRKVRQQLGLDRCLYACSGAAPMSKETQEFFLSYNIPIYDIYGMSESSAPHTMNLPGCIKIGSAGKEFPGVTTKIEKPDGEGNGEICMYGRHVFMGYLGQDAKTRDVLDEQGYLHTGDIGKKDRDGFLMITGRLKELLITAGGENVPPVPIEDMIKEELPIVSTAMVIGDKRKFLSVLLTLKSEINLETGAPLDKLSRISRDWIQEHCGVQVSTVSAALKVTGLEKALEKGLAAVNKRATSRAQCVQKFKVLPEDFSIIGGELGPTLKLKRSFVCEKYSALIESIYEGGNEA</sequence>
<dbReference type="InterPro" id="IPR042099">
    <property type="entry name" value="ANL_N_sf"/>
</dbReference>
<name>A0A1W0X5N2_HYPEX</name>
<feature type="domain" description="AMP-dependent synthetase/ligase" evidence="6">
    <location>
        <begin position="121"/>
        <end position="542"/>
    </location>
</feature>
<dbReference type="PANTHER" id="PTHR43272:SF32">
    <property type="entry name" value="AMP-DEPENDENT SYNTHETASE_LIGASE DOMAIN-CONTAINING PROTEIN"/>
    <property type="match status" value="1"/>
</dbReference>
<proteinExistence type="predicted"/>
<evidence type="ECO:0000256" key="3">
    <source>
        <dbReference type="ARBA" id="ARBA00023098"/>
    </source>
</evidence>
<dbReference type="GO" id="GO:0004467">
    <property type="term" value="F:long-chain fatty acid-CoA ligase activity"/>
    <property type="evidence" value="ECO:0007669"/>
    <property type="project" value="UniProtKB-EC"/>
</dbReference>
<reference evidence="8" key="1">
    <citation type="submission" date="2017-01" db="EMBL/GenBank/DDBJ databases">
        <title>Comparative genomics of anhydrobiosis in the tardigrade Hypsibius dujardini.</title>
        <authorList>
            <person name="Yoshida Y."/>
            <person name="Koutsovoulos G."/>
            <person name="Laetsch D."/>
            <person name="Stevens L."/>
            <person name="Kumar S."/>
            <person name="Horikawa D."/>
            <person name="Ishino K."/>
            <person name="Komine S."/>
            <person name="Tomita M."/>
            <person name="Blaxter M."/>
            <person name="Arakawa K."/>
        </authorList>
    </citation>
    <scope>NUCLEOTIDE SEQUENCE [LARGE SCALE GENOMIC DNA]</scope>
    <source>
        <strain evidence="8">Z151</strain>
    </source>
</reference>
<keyword evidence="8" id="KW-1185">Reference proteome</keyword>
<evidence type="ECO:0000256" key="1">
    <source>
        <dbReference type="ARBA" id="ARBA00022598"/>
    </source>
</evidence>
<keyword evidence="3" id="KW-0443">Lipid metabolism</keyword>
<dbReference type="EMBL" id="MTYJ01000016">
    <property type="protein sequence ID" value="OQV22651.1"/>
    <property type="molecule type" value="Genomic_DNA"/>
</dbReference>
<dbReference type="PANTHER" id="PTHR43272">
    <property type="entry name" value="LONG-CHAIN-FATTY-ACID--COA LIGASE"/>
    <property type="match status" value="1"/>
</dbReference>